<evidence type="ECO:0000313" key="3">
    <source>
        <dbReference type="EMBL" id="CRZ01012.1"/>
    </source>
</evidence>
<feature type="transmembrane region" description="Helical" evidence="2">
    <location>
        <begin position="93"/>
        <end position="114"/>
    </location>
</feature>
<sequence length="234" mass="25924">SLPKTLQTVHIRAVETMAMKRMIIVAVVIMLSAVHAGRSQQNQDELPLQSITAASSSQQQHLDDPNRNELSKDPECGQSTHRQPRPRNLNRRLLSNAATVYLYVFAATFVCELWDIQLQHRVSKSPIVSAAPSPSDPACTVGMPKWQALLINGIGSPFAFVEIYMGGGLAIEFLFVKGIFFIVSLLSGLALFEEMAGAVPWVEALILVQLILFFFSQFAIRSNNLPNYHGCRFP</sequence>
<evidence type="ECO:0000256" key="2">
    <source>
        <dbReference type="SAM" id="Phobius"/>
    </source>
</evidence>
<feature type="compositionally biased region" description="Basic and acidic residues" evidence="1">
    <location>
        <begin position="61"/>
        <end position="75"/>
    </location>
</feature>
<evidence type="ECO:0000256" key="1">
    <source>
        <dbReference type="SAM" id="MobiDB-lite"/>
    </source>
</evidence>
<feature type="region of interest" description="Disordered" evidence="1">
    <location>
        <begin position="52"/>
        <end position="89"/>
    </location>
</feature>
<protein>
    <submittedName>
        <fullName evidence="3">Uncharacterized protein</fullName>
    </submittedName>
</protein>
<feature type="non-terminal residue" evidence="3">
    <location>
        <position position="1"/>
    </location>
</feature>
<keyword evidence="2" id="KW-1133">Transmembrane helix</keyword>
<reference evidence="3" key="1">
    <citation type="submission" date="2015-04" db="EMBL/GenBank/DDBJ databases">
        <title>The genome sequence of the plant pathogenic Rhizarian Plasmodiophora brassicae reveals insights in its biotrophic life cycle and the origin of chitin synthesis.</title>
        <authorList>
            <person name="Schwelm A."/>
            <person name="Fogelqvist J."/>
            <person name="Knaust A."/>
            <person name="Julke S."/>
            <person name="Lilja T."/>
            <person name="Dhandapani V."/>
            <person name="Bonilla-Rosso G."/>
            <person name="Karlsson M."/>
            <person name="Shevchenko A."/>
            <person name="Choi S.R."/>
            <person name="Kim H.G."/>
            <person name="Park J.Y."/>
            <person name="Lim Y.P."/>
            <person name="Ludwig-Muller J."/>
            <person name="Dixelius C."/>
        </authorList>
    </citation>
    <scope>NUCLEOTIDE SEQUENCE</scope>
    <source>
        <tissue evidence="3">Potato root galls</tissue>
    </source>
</reference>
<feature type="transmembrane region" description="Helical" evidence="2">
    <location>
        <begin position="198"/>
        <end position="220"/>
    </location>
</feature>
<feature type="transmembrane region" description="Helical" evidence="2">
    <location>
        <begin position="174"/>
        <end position="192"/>
    </location>
</feature>
<proteinExistence type="predicted"/>
<organism evidence="3">
    <name type="scientific">Spongospora subterranea</name>
    <dbReference type="NCBI Taxonomy" id="70186"/>
    <lineage>
        <taxon>Eukaryota</taxon>
        <taxon>Sar</taxon>
        <taxon>Rhizaria</taxon>
        <taxon>Endomyxa</taxon>
        <taxon>Phytomyxea</taxon>
        <taxon>Plasmodiophorida</taxon>
        <taxon>Plasmodiophoridae</taxon>
        <taxon>Spongospora</taxon>
    </lineage>
</organism>
<name>A0A0H5QH79_9EUKA</name>
<accession>A0A0H5QH79</accession>
<dbReference type="AlphaFoldDB" id="A0A0H5QH79"/>
<keyword evidence="2" id="KW-0812">Transmembrane</keyword>
<dbReference type="EMBL" id="HACM01000570">
    <property type="protein sequence ID" value="CRZ01012.1"/>
    <property type="molecule type" value="Transcribed_RNA"/>
</dbReference>
<keyword evidence="2" id="KW-0472">Membrane</keyword>